<dbReference type="SMART" id="SM00198">
    <property type="entry name" value="SCP"/>
    <property type="match status" value="1"/>
</dbReference>
<evidence type="ECO:0000256" key="1">
    <source>
        <dbReference type="SAM" id="SignalP"/>
    </source>
</evidence>
<dbReference type="EMBL" id="KK120872">
    <property type="protein sequence ID" value="KFM79245.1"/>
    <property type="molecule type" value="Genomic_DNA"/>
</dbReference>
<feature type="non-terminal residue" evidence="3">
    <location>
        <position position="416"/>
    </location>
</feature>
<dbReference type="InterPro" id="IPR035940">
    <property type="entry name" value="CAP_sf"/>
</dbReference>
<dbReference type="PRINTS" id="PR00837">
    <property type="entry name" value="V5TPXLIKE"/>
</dbReference>
<dbReference type="PROSITE" id="PS01009">
    <property type="entry name" value="CRISP_1"/>
    <property type="match status" value="1"/>
</dbReference>
<evidence type="ECO:0000259" key="2">
    <source>
        <dbReference type="SMART" id="SM00198"/>
    </source>
</evidence>
<dbReference type="PANTHER" id="PTHR10334">
    <property type="entry name" value="CYSTEINE-RICH SECRETORY PROTEIN-RELATED"/>
    <property type="match status" value="1"/>
</dbReference>
<dbReference type="InterPro" id="IPR014044">
    <property type="entry name" value="CAP_dom"/>
</dbReference>
<proteinExistence type="predicted"/>
<reference evidence="3 4" key="1">
    <citation type="submission" date="2013-11" db="EMBL/GenBank/DDBJ databases">
        <title>Genome sequencing of Stegodyphus mimosarum.</title>
        <authorList>
            <person name="Bechsgaard J."/>
        </authorList>
    </citation>
    <scope>NUCLEOTIDE SEQUENCE [LARGE SCALE GENOMIC DNA]</scope>
</reference>
<keyword evidence="1" id="KW-0732">Signal</keyword>
<dbReference type="OrthoDB" id="6411526at2759"/>
<dbReference type="Proteomes" id="UP000054359">
    <property type="component" value="Unassembled WGS sequence"/>
</dbReference>
<name>A0A087UPF6_STEMI</name>
<dbReference type="InterPro" id="IPR001283">
    <property type="entry name" value="CRISP-related"/>
</dbReference>
<dbReference type="Gene3D" id="3.40.33.10">
    <property type="entry name" value="CAP"/>
    <property type="match status" value="1"/>
</dbReference>
<accession>A0A087UPF6</accession>
<feature type="signal peptide" evidence="1">
    <location>
        <begin position="1"/>
        <end position="19"/>
    </location>
</feature>
<feature type="chain" id="PRO_5001830789" evidence="1">
    <location>
        <begin position="20"/>
        <end position="416"/>
    </location>
</feature>
<protein>
    <submittedName>
        <fullName evidence="3">Venom allergen 5</fullName>
    </submittedName>
</protein>
<feature type="domain" description="SCP" evidence="2">
    <location>
        <begin position="53"/>
        <end position="220"/>
    </location>
</feature>
<organism evidence="3 4">
    <name type="scientific">Stegodyphus mimosarum</name>
    <name type="common">African social velvet spider</name>
    <dbReference type="NCBI Taxonomy" id="407821"/>
    <lineage>
        <taxon>Eukaryota</taxon>
        <taxon>Metazoa</taxon>
        <taxon>Ecdysozoa</taxon>
        <taxon>Arthropoda</taxon>
        <taxon>Chelicerata</taxon>
        <taxon>Arachnida</taxon>
        <taxon>Araneae</taxon>
        <taxon>Araneomorphae</taxon>
        <taxon>Entelegynae</taxon>
        <taxon>Eresoidea</taxon>
        <taxon>Eresidae</taxon>
        <taxon>Stegodyphus</taxon>
    </lineage>
</organism>
<dbReference type="SUPFAM" id="SSF55797">
    <property type="entry name" value="PR-1-like"/>
    <property type="match status" value="1"/>
</dbReference>
<dbReference type="STRING" id="407821.A0A087UPF6"/>
<dbReference type="OMA" id="KTWRIGC"/>
<dbReference type="CDD" id="cd05380">
    <property type="entry name" value="CAP_euk"/>
    <property type="match status" value="1"/>
</dbReference>
<dbReference type="Pfam" id="PF00188">
    <property type="entry name" value="CAP"/>
    <property type="match status" value="1"/>
</dbReference>
<dbReference type="PRINTS" id="PR00838">
    <property type="entry name" value="V5ALLERGEN"/>
</dbReference>
<evidence type="ECO:0000313" key="3">
    <source>
        <dbReference type="EMBL" id="KFM79245.1"/>
    </source>
</evidence>
<dbReference type="GO" id="GO:0005576">
    <property type="term" value="C:extracellular region"/>
    <property type="evidence" value="ECO:0007669"/>
    <property type="project" value="InterPro"/>
</dbReference>
<gene>
    <name evidence="3" type="ORF">X975_25890</name>
</gene>
<evidence type="ECO:0000313" key="4">
    <source>
        <dbReference type="Proteomes" id="UP000054359"/>
    </source>
</evidence>
<dbReference type="InterPro" id="IPR018244">
    <property type="entry name" value="Allrgn_V5/Tpx1_CS"/>
</dbReference>
<sequence length="416" mass="46917">MLFLFGCSLVFSILAVIKCQQCPDRYKRYSVNHSFCKPQNRTCSIVIEGVRDNDKYLILDLHNKYRSKVAQGLEKRAGGLPQASNMMQLFWDKELEAVATNWAKQCIYKHDCSDCRKVENFAVGQNIGYIENYCPSRGKCDIPQRNWTGIIQLFYDEVAIFPKRFLSNMQFVGESEYGHFTQMVWADTWKIGCGYIVYKNGNAYRQFFVCNYGPQGNILNQPMYKPGLPCTGCPSNSCCGNGCKHVVYPGLCQMKNPYEAPIYPPEGKYLFSCNFMSLDGDCKFSTTPGNRWSLRSTLSGKYIGVTLPGGSKAIIDFSKPIKAKSNTFCITINYRKGPIIAGKADTIKVKVHLEAKGLKTNDITLEPETGSDFFRHTLFAPWNAETKISIILSVPAGSKPQYFDLQSIFAQEGKCK</sequence>
<dbReference type="InterPro" id="IPR002413">
    <property type="entry name" value="V5_allergen-like"/>
</dbReference>
<keyword evidence="4" id="KW-1185">Reference proteome</keyword>
<dbReference type="PROSITE" id="PS01010">
    <property type="entry name" value="CRISP_2"/>
    <property type="match status" value="1"/>
</dbReference>
<dbReference type="AlphaFoldDB" id="A0A087UPF6"/>